<gene>
    <name evidence="9" type="primary">betC_4</name>
    <name evidence="9" type="ORF">V22_29620</name>
</gene>
<keyword evidence="5 9" id="KW-0378">Hydrolase</keyword>
<dbReference type="AlphaFoldDB" id="A0A517TBF0"/>
<feature type="chain" id="PRO_5021756839" evidence="7">
    <location>
        <begin position="23"/>
        <end position="471"/>
    </location>
</feature>
<comment type="similarity">
    <text evidence="2">Belongs to the sulfatase family.</text>
</comment>
<name>A0A517TBF0_9PLAN</name>
<dbReference type="InterPro" id="IPR017850">
    <property type="entry name" value="Alkaline_phosphatase_core_sf"/>
</dbReference>
<comment type="cofactor">
    <cofactor evidence="1">
        <name>Ca(2+)</name>
        <dbReference type="ChEBI" id="CHEBI:29108"/>
    </cofactor>
</comment>
<evidence type="ECO:0000313" key="10">
    <source>
        <dbReference type="Proteomes" id="UP000319976"/>
    </source>
</evidence>
<dbReference type="GO" id="GO:0047753">
    <property type="term" value="F:choline-sulfatase activity"/>
    <property type="evidence" value="ECO:0007669"/>
    <property type="project" value="UniProtKB-EC"/>
</dbReference>
<keyword evidence="4 7" id="KW-0732">Signal</keyword>
<dbReference type="PROSITE" id="PS00523">
    <property type="entry name" value="SULFATASE_1"/>
    <property type="match status" value="1"/>
</dbReference>
<keyword evidence="6" id="KW-0106">Calcium</keyword>
<evidence type="ECO:0000259" key="8">
    <source>
        <dbReference type="Pfam" id="PF00884"/>
    </source>
</evidence>
<dbReference type="GO" id="GO:0005737">
    <property type="term" value="C:cytoplasm"/>
    <property type="evidence" value="ECO:0007669"/>
    <property type="project" value="TreeGrafter"/>
</dbReference>
<evidence type="ECO:0000256" key="6">
    <source>
        <dbReference type="ARBA" id="ARBA00022837"/>
    </source>
</evidence>
<evidence type="ECO:0000256" key="7">
    <source>
        <dbReference type="SAM" id="SignalP"/>
    </source>
</evidence>
<dbReference type="RefSeq" id="WP_145264064.1">
    <property type="nucleotide sequence ID" value="NZ_CP036316.1"/>
</dbReference>
<dbReference type="GO" id="GO:0046872">
    <property type="term" value="F:metal ion binding"/>
    <property type="evidence" value="ECO:0007669"/>
    <property type="project" value="UniProtKB-KW"/>
</dbReference>
<dbReference type="InterPro" id="IPR035874">
    <property type="entry name" value="IDS"/>
</dbReference>
<dbReference type="SUPFAM" id="SSF53649">
    <property type="entry name" value="Alkaline phosphatase-like"/>
    <property type="match status" value="1"/>
</dbReference>
<organism evidence="9 10">
    <name type="scientific">Calycomorphotria hydatis</name>
    <dbReference type="NCBI Taxonomy" id="2528027"/>
    <lineage>
        <taxon>Bacteria</taxon>
        <taxon>Pseudomonadati</taxon>
        <taxon>Planctomycetota</taxon>
        <taxon>Planctomycetia</taxon>
        <taxon>Planctomycetales</taxon>
        <taxon>Planctomycetaceae</taxon>
        <taxon>Calycomorphotria</taxon>
    </lineage>
</organism>
<reference evidence="9 10" key="1">
    <citation type="submission" date="2019-02" db="EMBL/GenBank/DDBJ databases">
        <title>Deep-cultivation of Planctomycetes and their phenomic and genomic characterization uncovers novel biology.</title>
        <authorList>
            <person name="Wiegand S."/>
            <person name="Jogler M."/>
            <person name="Boedeker C."/>
            <person name="Pinto D."/>
            <person name="Vollmers J."/>
            <person name="Rivas-Marin E."/>
            <person name="Kohn T."/>
            <person name="Peeters S.H."/>
            <person name="Heuer A."/>
            <person name="Rast P."/>
            <person name="Oberbeckmann S."/>
            <person name="Bunk B."/>
            <person name="Jeske O."/>
            <person name="Meyerdierks A."/>
            <person name="Storesund J.E."/>
            <person name="Kallscheuer N."/>
            <person name="Luecker S."/>
            <person name="Lage O.M."/>
            <person name="Pohl T."/>
            <person name="Merkel B.J."/>
            <person name="Hornburger P."/>
            <person name="Mueller R.-W."/>
            <person name="Bruemmer F."/>
            <person name="Labrenz M."/>
            <person name="Spormann A.M."/>
            <person name="Op den Camp H."/>
            <person name="Overmann J."/>
            <person name="Amann R."/>
            <person name="Jetten M.S.M."/>
            <person name="Mascher T."/>
            <person name="Medema M.H."/>
            <person name="Devos D.P."/>
            <person name="Kaster A.-K."/>
            <person name="Ovreas L."/>
            <person name="Rohde M."/>
            <person name="Galperin M.Y."/>
            <person name="Jogler C."/>
        </authorList>
    </citation>
    <scope>NUCLEOTIDE SEQUENCE [LARGE SCALE GENOMIC DNA]</scope>
    <source>
        <strain evidence="9 10">V22</strain>
    </source>
</reference>
<dbReference type="EMBL" id="CP036316">
    <property type="protein sequence ID" value="QDT65702.1"/>
    <property type="molecule type" value="Genomic_DNA"/>
</dbReference>
<evidence type="ECO:0000256" key="5">
    <source>
        <dbReference type="ARBA" id="ARBA00022801"/>
    </source>
</evidence>
<protein>
    <submittedName>
        <fullName evidence="9">Choline-sulfatase</fullName>
        <ecNumber evidence="9">3.1.6.6</ecNumber>
    </submittedName>
</protein>
<dbReference type="OrthoDB" id="9782218at2"/>
<evidence type="ECO:0000256" key="4">
    <source>
        <dbReference type="ARBA" id="ARBA00022729"/>
    </source>
</evidence>
<feature type="domain" description="Sulfatase N-terminal" evidence="8">
    <location>
        <begin position="26"/>
        <end position="370"/>
    </location>
</feature>
<dbReference type="CDD" id="cd16030">
    <property type="entry name" value="iduronate-2-sulfatase"/>
    <property type="match status" value="1"/>
</dbReference>
<sequence length="471" mass="53385" precursor="true">MSRWLCGFALLLLICSTTSLMAETKRNVLFISTDDLNCDLGCYGREFMKTPNIDRIAKTGVRFDRAYCQNPLCSPSRSSLLTGLRPDTIKVYDLRTHFREAKPDVVTLPELFRKNDYFVARVGKIYHYGNPGDIGTNGLDDEQSWDERYNPYGRDKVEEHLITNYTPKRGLGSSLSLMAAEGTDEEQTDGMVATEIIRLMEEHKDGPFFLAAGFYNPHCPYVAPKKYFGLYPLDTIELQDLDESKEILKNVPKSATFATKPWPYLGATREHARLSKQAYYATISFVDAQVGRLLEAVNRLGLAENTLIVFWSDHGYHIGEKGLWKKKSTFERVARAPLIFSGAGVDTSEGVCESPVEFVDIYPTIADVCGLDATTELEGVSLKPLLDNPAEDWQRPAITQVGDINRRKWAGYSIRTKQWRYTEWDGGKKGYELYDHNTDPNEEHNLANDPQHKELMAQLQSQLHEVVGEPR</sequence>
<accession>A0A517TBF0</accession>
<feature type="signal peptide" evidence="7">
    <location>
        <begin position="1"/>
        <end position="22"/>
    </location>
</feature>
<dbReference type="PANTHER" id="PTHR45953">
    <property type="entry name" value="IDURONATE 2-SULFATASE"/>
    <property type="match status" value="1"/>
</dbReference>
<dbReference type="PANTHER" id="PTHR45953:SF1">
    <property type="entry name" value="IDURONATE 2-SULFATASE"/>
    <property type="match status" value="1"/>
</dbReference>
<keyword evidence="3" id="KW-0479">Metal-binding</keyword>
<keyword evidence="10" id="KW-1185">Reference proteome</keyword>
<evidence type="ECO:0000313" key="9">
    <source>
        <dbReference type="EMBL" id="QDT65702.1"/>
    </source>
</evidence>
<dbReference type="Gene3D" id="3.40.720.10">
    <property type="entry name" value="Alkaline Phosphatase, subunit A"/>
    <property type="match status" value="1"/>
</dbReference>
<evidence type="ECO:0000256" key="3">
    <source>
        <dbReference type="ARBA" id="ARBA00022723"/>
    </source>
</evidence>
<dbReference type="Pfam" id="PF00884">
    <property type="entry name" value="Sulfatase"/>
    <property type="match status" value="1"/>
</dbReference>
<dbReference type="InterPro" id="IPR000917">
    <property type="entry name" value="Sulfatase_N"/>
</dbReference>
<evidence type="ECO:0000256" key="1">
    <source>
        <dbReference type="ARBA" id="ARBA00001913"/>
    </source>
</evidence>
<dbReference type="Proteomes" id="UP000319976">
    <property type="component" value="Chromosome"/>
</dbReference>
<dbReference type="GO" id="GO:0004423">
    <property type="term" value="F:iduronate-2-sulfatase activity"/>
    <property type="evidence" value="ECO:0007669"/>
    <property type="project" value="InterPro"/>
</dbReference>
<dbReference type="KEGG" id="chya:V22_29620"/>
<evidence type="ECO:0000256" key="2">
    <source>
        <dbReference type="ARBA" id="ARBA00008779"/>
    </source>
</evidence>
<dbReference type="EC" id="3.1.6.6" evidence="9"/>
<proteinExistence type="inferred from homology"/>
<dbReference type="InterPro" id="IPR024607">
    <property type="entry name" value="Sulfatase_CS"/>
</dbReference>